<reference evidence="1" key="1">
    <citation type="submission" date="2021-05" db="UniProtKB">
        <authorList>
            <consortium name="EnsemblPlants"/>
        </authorList>
    </citation>
    <scope>IDENTIFICATION</scope>
    <source>
        <strain evidence="1">subsp. malaccensis</strain>
    </source>
</reference>
<dbReference type="InParanoid" id="A0A804KXY8"/>
<evidence type="ECO:0000313" key="2">
    <source>
        <dbReference type="Proteomes" id="UP000012960"/>
    </source>
</evidence>
<dbReference type="Gramene" id="Ma10_t19230.1">
    <property type="protein sequence ID" value="Ma10_p19230.1"/>
    <property type="gene ID" value="Ma10_g19230"/>
</dbReference>
<proteinExistence type="predicted"/>
<evidence type="ECO:0000313" key="1">
    <source>
        <dbReference type="EnsemblPlants" id="Ma10_p19230.1"/>
    </source>
</evidence>
<dbReference type="AlphaFoldDB" id="A0A804KXY8"/>
<dbReference type="Proteomes" id="UP000012960">
    <property type="component" value="Unplaced"/>
</dbReference>
<accession>A0A804KXY8</accession>
<organism evidence="1 2">
    <name type="scientific">Musa acuminata subsp. malaccensis</name>
    <name type="common">Wild banana</name>
    <name type="synonym">Musa malaccensis</name>
    <dbReference type="NCBI Taxonomy" id="214687"/>
    <lineage>
        <taxon>Eukaryota</taxon>
        <taxon>Viridiplantae</taxon>
        <taxon>Streptophyta</taxon>
        <taxon>Embryophyta</taxon>
        <taxon>Tracheophyta</taxon>
        <taxon>Spermatophyta</taxon>
        <taxon>Magnoliopsida</taxon>
        <taxon>Liliopsida</taxon>
        <taxon>Zingiberales</taxon>
        <taxon>Musaceae</taxon>
        <taxon>Musa</taxon>
    </lineage>
</organism>
<dbReference type="EnsemblPlants" id="Ma10_t19230.1">
    <property type="protein sequence ID" value="Ma10_p19230.1"/>
    <property type="gene ID" value="Ma10_g19230"/>
</dbReference>
<keyword evidence="2" id="KW-1185">Reference proteome</keyword>
<name>A0A804KXY8_MUSAM</name>
<sequence length="19" mass="2337">MIANINSPYSYYKYVLIRK</sequence>
<protein>
    <submittedName>
        <fullName evidence="1">Uncharacterized protein</fullName>
    </submittedName>
</protein>